<dbReference type="InterPro" id="IPR050832">
    <property type="entry name" value="Bact_Acetyltransf"/>
</dbReference>
<evidence type="ECO:0000259" key="3">
    <source>
        <dbReference type="PROSITE" id="PS51186"/>
    </source>
</evidence>
<dbReference type="Proteomes" id="UP000192343">
    <property type="component" value="Unassembled WGS sequence"/>
</dbReference>
<organism evidence="4 5">
    <name type="scientific">Marispirochaeta aestuarii</name>
    <dbReference type="NCBI Taxonomy" id="1963862"/>
    <lineage>
        <taxon>Bacteria</taxon>
        <taxon>Pseudomonadati</taxon>
        <taxon>Spirochaetota</taxon>
        <taxon>Spirochaetia</taxon>
        <taxon>Spirochaetales</taxon>
        <taxon>Spirochaetaceae</taxon>
        <taxon>Marispirochaeta</taxon>
    </lineage>
</organism>
<dbReference type="OrthoDB" id="9790865at2"/>
<dbReference type="PANTHER" id="PTHR43877">
    <property type="entry name" value="AMINOALKYLPHOSPHONATE N-ACETYLTRANSFERASE-RELATED-RELATED"/>
    <property type="match status" value="1"/>
</dbReference>
<evidence type="ECO:0000313" key="4">
    <source>
        <dbReference type="EMBL" id="ORC38394.1"/>
    </source>
</evidence>
<accession>A0A1Y1S4E4</accession>
<keyword evidence="1 4" id="KW-0808">Transferase</keyword>
<feature type="domain" description="N-acetyltransferase" evidence="3">
    <location>
        <begin position="7"/>
        <end position="154"/>
    </location>
</feature>
<dbReference type="AlphaFoldDB" id="A0A1Y1S4E4"/>
<keyword evidence="2" id="KW-0012">Acyltransferase</keyword>
<protein>
    <submittedName>
        <fullName evidence="4">GNAT family N-acetyltransferase</fullName>
    </submittedName>
</protein>
<evidence type="ECO:0000256" key="1">
    <source>
        <dbReference type="ARBA" id="ARBA00022679"/>
    </source>
</evidence>
<dbReference type="InterPro" id="IPR000182">
    <property type="entry name" value="GNAT_dom"/>
</dbReference>
<evidence type="ECO:0000313" key="5">
    <source>
        <dbReference type="Proteomes" id="UP000192343"/>
    </source>
</evidence>
<dbReference type="EMBL" id="MWQY01000001">
    <property type="protein sequence ID" value="ORC38394.1"/>
    <property type="molecule type" value="Genomic_DNA"/>
</dbReference>
<evidence type="ECO:0000256" key="2">
    <source>
        <dbReference type="ARBA" id="ARBA00023315"/>
    </source>
</evidence>
<dbReference type="GO" id="GO:0016747">
    <property type="term" value="F:acyltransferase activity, transferring groups other than amino-acyl groups"/>
    <property type="evidence" value="ECO:0007669"/>
    <property type="project" value="InterPro"/>
</dbReference>
<proteinExistence type="predicted"/>
<dbReference type="PANTHER" id="PTHR43877:SF6">
    <property type="entry name" value="GCN5-RELATED N-ACETYLTRANSFERASE"/>
    <property type="match status" value="1"/>
</dbReference>
<dbReference type="InterPro" id="IPR016181">
    <property type="entry name" value="Acyl_CoA_acyltransferase"/>
</dbReference>
<dbReference type="Gene3D" id="3.40.630.30">
    <property type="match status" value="1"/>
</dbReference>
<comment type="caution">
    <text evidence="4">The sequence shown here is derived from an EMBL/GenBank/DDBJ whole genome shotgun (WGS) entry which is preliminary data.</text>
</comment>
<sequence length="160" mass="18744">MKNIEDLKIRFPGIDDLAAIFHIGEKVFTPQNYSNLYRTWDEYEVTNLFNSESEHMLVADVNRRVIGFAMGTTIEKARSAWTYGHLLWLGVDPAYAGRGIGGMLFDRFRKIMDEEGIRMLLVDTQADNEEAIRFFERRGFENPVDHIYMTLNLQNYREPR</sequence>
<dbReference type="STRING" id="1963862.B4O97_01155"/>
<dbReference type="CDD" id="cd04301">
    <property type="entry name" value="NAT_SF"/>
    <property type="match status" value="1"/>
</dbReference>
<name>A0A1Y1S4E4_9SPIO</name>
<dbReference type="SUPFAM" id="SSF55729">
    <property type="entry name" value="Acyl-CoA N-acyltransferases (Nat)"/>
    <property type="match status" value="1"/>
</dbReference>
<dbReference type="PROSITE" id="PS51186">
    <property type="entry name" value="GNAT"/>
    <property type="match status" value="1"/>
</dbReference>
<dbReference type="Pfam" id="PF00583">
    <property type="entry name" value="Acetyltransf_1"/>
    <property type="match status" value="1"/>
</dbReference>
<reference evidence="4 5" key="1">
    <citation type="submission" date="2017-03" db="EMBL/GenBank/DDBJ databases">
        <title>Draft Genome sequence of Marispirochaeta sp. strain JC444.</title>
        <authorList>
            <person name="Shivani Y."/>
            <person name="Subhash Y."/>
            <person name="Sasikala C."/>
            <person name="Ramana C."/>
        </authorList>
    </citation>
    <scope>NUCLEOTIDE SEQUENCE [LARGE SCALE GENOMIC DNA]</scope>
    <source>
        <strain evidence="4 5">JC444</strain>
    </source>
</reference>
<keyword evidence="5" id="KW-1185">Reference proteome</keyword>
<dbReference type="RefSeq" id="WP_083047478.1">
    <property type="nucleotide sequence ID" value="NZ_MWQY01000001.1"/>
</dbReference>
<gene>
    <name evidence="4" type="ORF">B4O97_01155</name>
</gene>